<evidence type="ECO:0000313" key="4">
    <source>
        <dbReference type="RefSeq" id="XP_033583710.1"/>
    </source>
</evidence>
<dbReference type="AlphaFoldDB" id="A0A6A6Z6M8"/>
<dbReference type="RefSeq" id="XP_033583710.1">
    <property type="nucleotide sequence ID" value="XM_033728794.1"/>
</dbReference>
<gene>
    <name evidence="2 4" type="ORF">BDZ99DRAFT_649</name>
</gene>
<accession>A0A6A6Z6M8</accession>
<dbReference type="EMBL" id="MU003692">
    <property type="protein sequence ID" value="KAF2816746.1"/>
    <property type="molecule type" value="Genomic_DNA"/>
</dbReference>
<evidence type="ECO:0000256" key="1">
    <source>
        <dbReference type="SAM" id="Phobius"/>
    </source>
</evidence>
<evidence type="ECO:0000313" key="2">
    <source>
        <dbReference type="EMBL" id="KAF2816746.1"/>
    </source>
</evidence>
<evidence type="ECO:0008006" key="5">
    <source>
        <dbReference type="Google" id="ProtNLM"/>
    </source>
</evidence>
<keyword evidence="1" id="KW-0812">Transmembrane</keyword>
<reference evidence="4" key="2">
    <citation type="submission" date="2020-04" db="EMBL/GenBank/DDBJ databases">
        <authorList>
            <consortium name="NCBI Genome Project"/>
        </authorList>
    </citation>
    <scope>NUCLEOTIDE SEQUENCE</scope>
    <source>
        <strain evidence="4">CBS 304.34</strain>
    </source>
</reference>
<dbReference type="GeneID" id="54469687"/>
<sequence>MYNNRHQLSLNLPLKSDRITIPFPYVTCCRTNMNSLFCVFCFFGFGGFFYLGQLARCLYLLFRAAFYYLTYTWVLRFLLVSSFPRLADWYITREGTWGLSTR</sequence>
<reference evidence="2 4" key="1">
    <citation type="journal article" date="2020" name="Stud. Mycol.">
        <title>101 Dothideomycetes genomes: a test case for predicting lifestyles and emergence of pathogens.</title>
        <authorList>
            <person name="Haridas S."/>
            <person name="Albert R."/>
            <person name="Binder M."/>
            <person name="Bloem J."/>
            <person name="Labutti K."/>
            <person name="Salamov A."/>
            <person name="Andreopoulos B."/>
            <person name="Baker S."/>
            <person name="Barry K."/>
            <person name="Bills G."/>
            <person name="Bluhm B."/>
            <person name="Cannon C."/>
            <person name="Castanera R."/>
            <person name="Culley D."/>
            <person name="Daum C."/>
            <person name="Ezra D."/>
            <person name="Gonzalez J."/>
            <person name="Henrissat B."/>
            <person name="Kuo A."/>
            <person name="Liang C."/>
            <person name="Lipzen A."/>
            <person name="Lutzoni F."/>
            <person name="Magnuson J."/>
            <person name="Mondo S."/>
            <person name="Nolan M."/>
            <person name="Ohm R."/>
            <person name="Pangilinan J."/>
            <person name="Park H.-J."/>
            <person name="Ramirez L."/>
            <person name="Alfaro M."/>
            <person name="Sun H."/>
            <person name="Tritt A."/>
            <person name="Yoshinaga Y."/>
            <person name="Zwiers L.-H."/>
            <person name="Turgeon B."/>
            <person name="Goodwin S."/>
            <person name="Spatafora J."/>
            <person name="Crous P."/>
            <person name="Grigoriev I."/>
        </authorList>
    </citation>
    <scope>NUCLEOTIDE SEQUENCE</scope>
    <source>
        <strain evidence="2 4">CBS 304.34</strain>
    </source>
</reference>
<reference evidence="4" key="3">
    <citation type="submission" date="2025-04" db="UniProtKB">
        <authorList>
            <consortium name="RefSeq"/>
        </authorList>
    </citation>
    <scope>IDENTIFICATION</scope>
    <source>
        <strain evidence="4">CBS 304.34</strain>
    </source>
</reference>
<keyword evidence="3" id="KW-1185">Reference proteome</keyword>
<name>A0A6A6Z6M8_9PEZI</name>
<evidence type="ECO:0000313" key="3">
    <source>
        <dbReference type="Proteomes" id="UP000504636"/>
    </source>
</evidence>
<dbReference type="Proteomes" id="UP000504636">
    <property type="component" value="Unplaced"/>
</dbReference>
<protein>
    <recommendedName>
        <fullName evidence="5">Transmembrane protein</fullName>
    </recommendedName>
</protein>
<keyword evidence="1" id="KW-0472">Membrane</keyword>
<organism evidence="2">
    <name type="scientific">Mytilinidion resinicola</name>
    <dbReference type="NCBI Taxonomy" id="574789"/>
    <lineage>
        <taxon>Eukaryota</taxon>
        <taxon>Fungi</taxon>
        <taxon>Dikarya</taxon>
        <taxon>Ascomycota</taxon>
        <taxon>Pezizomycotina</taxon>
        <taxon>Dothideomycetes</taxon>
        <taxon>Pleosporomycetidae</taxon>
        <taxon>Mytilinidiales</taxon>
        <taxon>Mytilinidiaceae</taxon>
        <taxon>Mytilinidion</taxon>
    </lineage>
</organism>
<feature type="transmembrane region" description="Helical" evidence="1">
    <location>
        <begin position="58"/>
        <end position="79"/>
    </location>
</feature>
<keyword evidence="1" id="KW-1133">Transmembrane helix</keyword>
<proteinExistence type="predicted"/>
<feature type="transmembrane region" description="Helical" evidence="1">
    <location>
        <begin position="33"/>
        <end position="51"/>
    </location>
</feature>